<evidence type="ECO:0000259" key="1">
    <source>
        <dbReference type="Pfam" id="PF24705"/>
    </source>
</evidence>
<sequence length="134" mass="15671">MHLFDSSKIKHQILLFIREWIALLFEEKFAEACNRIDGSIHPENSVAWTPELLNEVLMDYAWHERMPVVTNPAKMDLTDEQVYFYKYDSPAQHGYAVEYDIPLDGEWSDLTAQFSFVENSNNLYTITLEGIHVL</sequence>
<reference evidence="2" key="1">
    <citation type="submission" date="2021-10" db="EMBL/GenBank/DDBJ databases">
        <authorList>
            <person name="Dean J.D."/>
            <person name="Kim M.K."/>
            <person name="Newey C.N."/>
            <person name="Stoker T.S."/>
            <person name="Thompson D.W."/>
            <person name="Grose J.H."/>
        </authorList>
    </citation>
    <scope>NUCLEOTIDE SEQUENCE</scope>
    <source>
        <strain evidence="2">BT178</strain>
    </source>
</reference>
<name>A0ABS8AQD5_9BACT</name>
<accession>A0ABS8AQD5</accession>
<protein>
    <recommendedName>
        <fullName evidence="1">DUF7668 domain-containing protein</fullName>
    </recommendedName>
</protein>
<dbReference type="Pfam" id="PF24705">
    <property type="entry name" value="DUF7668"/>
    <property type="match status" value="1"/>
</dbReference>
<evidence type="ECO:0000313" key="3">
    <source>
        <dbReference type="Proteomes" id="UP001165296"/>
    </source>
</evidence>
<organism evidence="2 3">
    <name type="scientific">Hymenobacter lucidus</name>
    <dbReference type="NCBI Taxonomy" id="2880930"/>
    <lineage>
        <taxon>Bacteria</taxon>
        <taxon>Pseudomonadati</taxon>
        <taxon>Bacteroidota</taxon>
        <taxon>Cytophagia</taxon>
        <taxon>Cytophagales</taxon>
        <taxon>Hymenobacteraceae</taxon>
        <taxon>Hymenobacter</taxon>
    </lineage>
</organism>
<dbReference type="InterPro" id="IPR056085">
    <property type="entry name" value="DUF7668"/>
</dbReference>
<keyword evidence="3" id="KW-1185">Reference proteome</keyword>
<proteinExistence type="predicted"/>
<dbReference type="EMBL" id="JAJADR010000002">
    <property type="protein sequence ID" value="MCB2408238.1"/>
    <property type="molecule type" value="Genomic_DNA"/>
</dbReference>
<evidence type="ECO:0000313" key="2">
    <source>
        <dbReference type="EMBL" id="MCB2408238.1"/>
    </source>
</evidence>
<comment type="caution">
    <text evidence="2">The sequence shown here is derived from an EMBL/GenBank/DDBJ whole genome shotgun (WGS) entry which is preliminary data.</text>
</comment>
<dbReference type="RefSeq" id="WP_226175098.1">
    <property type="nucleotide sequence ID" value="NZ_JAJADR010000002.1"/>
</dbReference>
<feature type="domain" description="DUF7668" evidence="1">
    <location>
        <begin position="67"/>
        <end position="134"/>
    </location>
</feature>
<dbReference type="Proteomes" id="UP001165296">
    <property type="component" value="Unassembled WGS sequence"/>
</dbReference>
<gene>
    <name evidence="2" type="ORF">LGH74_09640</name>
</gene>